<evidence type="ECO:0000313" key="3">
    <source>
        <dbReference type="Proteomes" id="UP000008281"/>
    </source>
</evidence>
<keyword evidence="1" id="KW-0812">Transmembrane</keyword>
<evidence type="ECO:0000313" key="2">
    <source>
        <dbReference type="EMBL" id="EFP01882.1"/>
    </source>
</evidence>
<dbReference type="HOGENOM" id="CLU_442956_0_0_1"/>
<feature type="transmembrane region" description="Helical" evidence="1">
    <location>
        <begin position="523"/>
        <end position="544"/>
    </location>
</feature>
<organism evidence="3">
    <name type="scientific">Caenorhabditis remanei</name>
    <name type="common">Caenorhabditis vulgaris</name>
    <dbReference type="NCBI Taxonomy" id="31234"/>
    <lineage>
        <taxon>Eukaryota</taxon>
        <taxon>Metazoa</taxon>
        <taxon>Ecdysozoa</taxon>
        <taxon>Nematoda</taxon>
        <taxon>Chromadorea</taxon>
        <taxon>Rhabditida</taxon>
        <taxon>Rhabditina</taxon>
        <taxon>Rhabditomorpha</taxon>
        <taxon>Rhabditoidea</taxon>
        <taxon>Rhabditidae</taxon>
        <taxon>Peloderinae</taxon>
        <taxon>Caenorhabditis</taxon>
    </lineage>
</organism>
<feature type="transmembrane region" description="Helical" evidence="1">
    <location>
        <begin position="310"/>
        <end position="331"/>
    </location>
</feature>
<dbReference type="Proteomes" id="UP000008281">
    <property type="component" value="Unassembled WGS sequence"/>
</dbReference>
<dbReference type="AlphaFoldDB" id="E3NK55"/>
<dbReference type="EMBL" id="DS268781">
    <property type="protein sequence ID" value="EFP01882.1"/>
    <property type="molecule type" value="Genomic_DNA"/>
</dbReference>
<name>E3NK55_CAERE</name>
<sequence length="617" mass="68965">MVSFDELSPQYQSGIRNFLQMPSHIHQFLANTRQNDPNFFLNVRFQFKNSFHCSQFFQIHIPSFQSVAGIASVLFVAYSSIASTKKYSTINLLDVICISAQSVSIGTSLICILLAGLTIATGITLICKLASGVPAGYRRIMIIGQINNEIREDIIELCGGKKRIESILNLKKYRQTAAMIISFKNFSGIKEIVESMNDEVVEFGGKSCLVTNEMLLNALRTRENNGVARHLEYGDEFEKGVEAGEALVSSLVLEKLLKSKLESTKTMVEIRKWKVELFIIFNDLILLTSTIVFLYAYFTIESKSKGFTCIHLYGSFVGLVGVIVGFVGNAYKKKRNHPESIVMFVNRRAGIQVIEVFDVENYFLVLGHHYNADVVANAKMMMARELTPEVGELRVVDSLPNSTMKSNITETQRQYSEKFRIAFKLAFIEKIVMNNSWIKNEVVSDCLDSLVNDEEFKRGFQTGESAVVAESLEILLEKKLDAAKLNVHIGRLAIDMNVVYNATILISTAFTVLYSYLSSETGSFNVLSLYGCLIGLSGVILGLASNWINGRKCATNVLALFVKDGQEKEARSLLVGAGIVLFEWIQLSNEKLIVAHSNNYDIVKYAEKSLQHGMLED</sequence>
<evidence type="ECO:0000256" key="1">
    <source>
        <dbReference type="SAM" id="Phobius"/>
    </source>
</evidence>
<keyword evidence="1" id="KW-0472">Membrane</keyword>
<gene>
    <name evidence="2" type="ORF">CRE_07082</name>
</gene>
<feature type="transmembrane region" description="Helical" evidence="1">
    <location>
        <begin position="64"/>
        <end position="83"/>
    </location>
</feature>
<feature type="transmembrane region" description="Helical" evidence="1">
    <location>
        <begin position="498"/>
        <end position="517"/>
    </location>
</feature>
<feature type="transmembrane region" description="Helical" evidence="1">
    <location>
        <begin position="103"/>
        <end position="131"/>
    </location>
</feature>
<feature type="transmembrane region" description="Helical" evidence="1">
    <location>
        <begin position="277"/>
        <end position="298"/>
    </location>
</feature>
<protein>
    <submittedName>
        <fullName evidence="2">Uncharacterized protein</fullName>
    </submittedName>
</protein>
<keyword evidence="3" id="KW-1185">Reference proteome</keyword>
<dbReference type="InParanoid" id="E3NK55"/>
<proteinExistence type="predicted"/>
<reference evidence="2" key="1">
    <citation type="submission" date="2007-07" db="EMBL/GenBank/DDBJ databases">
        <title>PCAP assembly of the Caenorhabditis remanei genome.</title>
        <authorList>
            <consortium name="The Caenorhabditis remanei Sequencing Consortium"/>
            <person name="Wilson R.K."/>
        </authorList>
    </citation>
    <scope>NUCLEOTIDE SEQUENCE [LARGE SCALE GENOMIC DNA]</scope>
    <source>
        <strain evidence="2">PB4641</strain>
    </source>
</reference>
<keyword evidence="1" id="KW-1133">Transmembrane helix</keyword>
<accession>E3NK55</accession>